<dbReference type="AlphaFoldDB" id="A0A2T4C767"/>
<protein>
    <submittedName>
        <fullName evidence="2">HET-domain-containing protein</fullName>
    </submittedName>
</protein>
<evidence type="ECO:0000259" key="1">
    <source>
        <dbReference type="Pfam" id="PF06985"/>
    </source>
</evidence>
<dbReference type="InterPro" id="IPR010730">
    <property type="entry name" value="HET"/>
</dbReference>
<feature type="domain" description="Heterokaryon incompatibility" evidence="1">
    <location>
        <begin position="26"/>
        <end position="113"/>
    </location>
</feature>
<dbReference type="OrthoDB" id="674604at2759"/>
<gene>
    <name evidence="2" type="ORF">M440DRAFT_353693</name>
</gene>
<reference evidence="2 3" key="1">
    <citation type="submission" date="2016-07" db="EMBL/GenBank/DDBJ databases">
        <title>Multiple horizontal gene transfer events from other fungi enriched the ability of initially mycotrophic Trichoderma (Ascomycota) to feed on dead plant biomass.</title>
        <authorList>
            <consortium name="DOE Joint Genome Institute"/>
            <person name="Aerts A."/>
            <person name="Atanasova L."/>
            <person name="Chenthamara K."/>
            <person name="Zhang J."/>
            <person name="Grujic M."/>
            <person name="Henrissat B."/>
            <person name="Kuo A."/>
            <person name="Salamov A."/>
            <person name="Lipzen A."/>
            <person name="Labutti K."/>
            <person name="Barry K."/>
            <person name="Miao Y."/>
            <person name="Rahimi M.J."/>
            <person name="Shen Q."/>
            <person name="Grigoriev I.V."/>
            <person name="Kubicek C.P."/>
            <person name="Druzhinina I.S."/>
        </authorList>
    </citation>
    <scope>NUCLEOTIDE SEQUENCE [LARGE SCALE GENOMIC DNA]</scope>
    <source>
        <strain evidence="2 3">ATCC 18648</strain>
    </source>
</reference>
<dbReference type="STRING" id="983965.A0A2T4C767"/>
<organism evidence="2 3">
    <name type="scientific">Trichoderma longibrachiatum ATCC 18648</name>
    <dbReference type="NCBI Taxonomy" id="983965"/>
    <lineage>
        <taxon>Eukaryota</taxon>
        <taxon>Fungi</taxon>
        <taxon>Dikarya</taxon>
        <taxon>Ascomycota</taxon>
        <taxon>Pezizomycotina</taxon>
        <taxon>Sordariomycetes</taxon>
        <taxon>Hypocreomycetidae</taxon>
        <taxon>Hypocreales</taxon>
        <taxon>Hypocreaceae</taxon>
        <taxon>Trichoderma</taxon>
    </lineage>
</organism>
<dbReference type="Pfam" id="PF06985">
    <property type="entry name" value="HET"/>
    <property type="match status" value="1"/>
</dbReference>
<dbReference type="EMBL" id="KZ679130">
    <property type="protein sequence ID" value="PTB77374.1"/>
    <property type="molecule type" value="Genomic_DNA"/>
</dbReference>
<evidence type="ECO:0000313" key="3">
    <source>
        <dbReference type="Proteomes" id="UP000240760"/>
    </source>
</evidence>
<name>A0A2T4C767_TRILO</name>
<proteinExistence type="predicted"/>
<evidence type="ECO:0000313" key="2">
    <source>
        <dbReference type="EMBL" id="PTB77374.1"/>
    </source>
</evidence>
<accession>A0A2T4C767</accession>
<dbReference type="Proteomes" id="UP000240760">
    <property type="component" value="Unassembled WGS sequence"/>
</dbReference>
<dbReference type="PANTHER" id="PTHR10622">
    <property type="entry name" value="HET DOMAIN-CONTAINING PROTEIN"/>
    <property type="match status" value="1"/>
</dbReference>
<dbReference type="PANTHER" id="PTHR10622:SF11">
    <property type="entry name" value="HET-DOMAIN-CONTAINING PROTEIN"/>
    <property type="match status" value="1"/>
</dbReference>
<keyword evidence="3" id="KW-1185">Reference proteome</keyword>
<sequence length="255" mass="29009">MRLLEIGKNGELRFTRRFAGGNVPQYAILSHTWGPEDEEVVFKDVEDGTGMNKAGYNKIRFCADQASRDGLKYFWIDSCCIDKSDSVELSEAINSMFRWYSNAARCYVYLSDVSIASPKEDNKWFTRGWTLQELLAPKTVEFFSKEGWMLGNKGLLAETIHEITGIAIPALLGQPLSTFPVEERLGWAKRRSTTREEDWAYSLLGIFGVFMPLIYGEGKGNATRRLKAELNDTVNREDASHRLQGKRNQDLNKLC</sequence>